<organism evidence="1">
    <name type="scientific">Picea glauca</name>
    <name type="common">White spruce</name>
    <name type="synonym">Pinus glauca</name>
    <dbReference type="NCBI Taxonomy" id="3330"/>
    <lineage>
        <taxon>Eukaryota</taxon>
        <taxon>Viridiplantae</taxon>
        <taxon>Streptophyta</taxon>
        <taxon>Embryophyta</taxon>
        <taxon>Tracheophyta</taxon>
        <taxon>Spermatophyta</taxon>
        <taxon>Pinopsida</taxon>
        <taxon>Pinidae</taxon>
        <taxon>Conifers I</taxon>
        <taxon>Pinales</taxon>
        <taxon>Pinaceae</taxon>
        <taxon>Picea</taxon>
    </lineage>
</organism>
<sequence length="59" mass="7051">MQMASVILYATYIYLFRDIDACTHTCTQMYQHHNIYALHILHHMLRTIAIKVGHHVQQR</sequence>
<proteinExistence type="predicted"/>
<name>A0A124GML1_PICGL</name>
<dbReference type="EMBL" id="LKAM01000014">
    <property type="protein sequence ID" value="KUM46008.1"/>
    <property type="molecule type" value="Genomic_DNA"/>
</dbReference>
<comment type="caution">
    <text evidence="1">The sequence shown here is derived from an EMBL/GenBank/DDBJ whole genome shotgun (WGS) entry which is preliminary data.</text>
</comment>
<dbReference type="AlphaFoldDB" id="A0A124GML1"/>
<gene>
    <name evidence="1" type="ORF">ABT39_MTgene2111</name>
</gene>
<protein>
    <submittedName>
        <fullName evidence="1">Uncharacterized protein</fullName>
    </submittedName>
</protein>
<reference evidence="1" key="1">
    <citation type="journal article" date="2015" name="Genome Biol. Evol.">
        <title>Organellar Genomes of White Spruce (Picea glauca): Assembly and Annotation.</title>
        <authorList>
            <person name="Jackman S.D."/>
            <person name="Warren R.L."/>
            <person name="Gibb E.A."/>
            <person name="Vandervalk B.P."/>
            <person name="Mohamadi H."/>
            <person name="Chu J."/>
            <person name="Raymond A."/>
            <person name="Pleasance S."/>
            <person name="Coope R."/>
            <person name="Wildung M.R."/>
            <person name="Ritland C.E."/>
            <person name="Bousquet J."/>
            <person name="Jones S.J."/>
            <person name="Bohlmann J."/>
            <person name="Birol I."/>
        </authorList>
    </citation>
    <scope>NUCLEOTIDE SEQUENCE [LARGE SCALE GENOMIC DNA]</scope>
    <source>
        <tissue evidence="1">Flushing bud</tissue>
    </source>
</reference>
<evidence type="ECO:0000313" key="1">
    <source>
        <dbReference type="EMBL" id="KUM46008.1"/>
    </source>
</evidence>
<keyword evidence="1" id="KW-0496">Mitochondrion</keyword>
<accession>A0A124GML1</accession>
<geneLocation type="mitochondrion" evidence="1"/>